<dbReference type="CDD" id="cd03225">
    <property type="entry name" value="ABC_cobalt_CbiO_domain1"/>
    <property type="match status" value="1"/>
</dbReference>
<gene>
    <name evidence="10" type="ORF">CFK38_16895</name>
</gene>
<dbReference type="InterPro" id="IPR003439">
    <property type="entry name" value="ABC_transporter-like_ATP-bd"/>
</dbReference>
<proteinExistence type="inferred from homology"/>
<dbReference type="Gene3D" id="3.40.50.300">
    <property type="entry name" value="P-loop containing nucleotide triphosphate hydrolases"/>
    <property type="match status" value="1"/>
</dbReference>
<evidence type="ECO:0000256" key="8">
    <source>
        <dbReference type="ARBA" id="ARBA00023136"/>
    </source>
</evidence>
<dbReference type="OrthoDB" id="501320at2"/>
<dbReference type="GO" id="GO:0016887">
    <property type="term" value="F:ATP hydrolysis activity"/>
    <property type="evidence" value="ECO:0007669"/>
    <property type="project" value="InterPro"/>
</dbReference>
<evidence type="ECO:0000256" key="6">
    <source>
        <dbReference type="ARBA" id="ARBA00022840"/>
    </source>
</evidence>
<name>A0A291GS36_9MICO</name>
<evidence type="ECO:0000259" key="9">
    <source>
        <dbReference type="PROSITE" id="PS50893"/>
    </source>
</evidence>
<protein>
    <submittedName>
        <fullName evidence="10">ABC transporter ATP-binding protein</fullName>
    </submittedName>
</protein>
<dbReference type="PROSITE" id="PS50893">
    <property type="entry name" value="ABC_TRANSPORTER_2"/>
    <property type="match status" value="1"/>
</dbReference>
<keyword evidence="6 10" id="KW-0067">ATP-binding</keyword>
<dbReference type="InterPro" id="IPR050095">
    <property type="entry name" value="ECF_ABC_transporter_ATP-bd"/>
</dbReference>
<evidence type="ECO:0000313" key="11">
    <source>
        <dbReference type="Proteomes" id="UP000218165"/>
    </source>
</evidence>
<evidence type="ECO:0000256" key="3">
    <source>
        <dbReference type="ARBA" id="ARBA00022448"/>
    </source>
</evidence>
<keyword evidence="5" id="KW-0547">Nucleotide-binding</keyword>
<dbReference type="SMART" id="SM00382">
    <property type="entry name" value="AAA"/>
    <property type="match status" value="1"/>
</dbReference>
<evidence type="ECO:0000256" key="4">
    <source>
        <dbReference type="ARBA" id="ARBA00022475"/>
    </source>
</evidence>
<organism evidence="10 11">
    <name type="scientific">Brachybacterium vulturis</name>
    <dbReference type="NCBI Taxonomy" id="2017484"/>
    <lineage>
        <taxon>Bacteria</taxon>
        <taxon>Bacillati</taxon>
        <taxon>Actinomycetota</taxon>
        <taxon>Actinomycetes</taxon>
        <taxon>Micrococcales</taxon>
        <taxon>Dermabacteraceae</taxon>
        <taxon>Brachybacterium</taxon>
    </lineage>
</organism>
<keyword evidence="3" id="KW-0813">Transport</keyword>
<dbReference type="Proteomes" id="UP000218165">
    <property type="component" value="Chromosome"/>
</dbReference>
<keyword evidence="8" id="KW-0472">Membrane</keyword>
<dbReference type="GO" id="GO:0043190">
    <property type="term" value="C:ATP-binding cassette (ABC) transporter complex"/>
    <property type="evidence" value="ECO:0007669"/>
    <property type="project" value="TreeGrafter"/>
</dbReference>
<dbReference type="PANTHER" id="PTHR43553:SF24">
    <property type="entry name" value="ENERGY-COUPLING FACTOR TRANSPORTER ATP-BINDING PROTEIN ECFA1"/>
    <property type="match status" value="1"/>
</dbReference>
<sequence length="290" mass="31581">MALIEMRDVNFTYAYADAPALQGVNLVLQPGLLYGVVGRNASGKSTLCNVMRGIVPNFHDGELTGDVDVLGTPLRDWDPAELSRRIGYVFQNPFTQISGIRDTVFEEIALGLEHLGVDREQMIARVIEVVHELGIEALVEKDPNGLSGGQRQKVAFASILAMDADVLVIDEPTSQLDPESTEEVFAIIRRLKEKGKSIILVEHSIDLLAEYVDRIIVLDGGRVTAEGPAQDVLTSPALDAAGVPRPEVTEIAHRLEAQGRGLDTTPITKDAARTVLSARLQETSRDHSTR</sequence>
<comment type="subcellular location">
    <subcellularLocation>
        <location evidence="1">Cell membrane</location>
    </subcellularLocation>
</comment>
<dbReference type="InterPro" id="IPR015856">
    <property type="entry name" value="ABC_transpr_CbiO/EcfA_su"/>
</dbReference>
<evidence type="ECO:0000256" key="2">
    <source>
        <dbReference type="ARBA" id="ARBA00005417"/>
    </source>
</evidence>
<reference evidence="11" key="1">
    <citation type="submission" date="2017-09" db="EMBL/GenBank/DDBJ databases">
        <title>Brachybacterium sp. VM2412.</title>
        <authorList>
            <person name="Tak E.J."/>
            <person name="Bae J.-W."/>
        </authorList>
    </citation>
    <scope>NUCLEOTIDE SEQUENCE [LARGE SCALE GENOMIC DNA]</scope>
    <source>
        <strain evidence="11">VM2412</strain>
    </source>
</reference>
<dbReference type="InterPro" id="IPR027417">
    <property type="entry name" value="P-loop_NTPase"/>
</dbReference>
<comment type="similarity">
    <text evidence="2">Belongs to the ABC transporter superfamily.</text>
</comment>
<dbReference type="AlphaFoldDB" id="A0A291GS36"/>
<dbReference type="KEGG" id="brz:CFK38_16895"/>
<dbReference type="SUPFAM" id="SSF52540">
    <property type="entry name" value="P-loop containing nucleoside triphosphate hydrolases"/>
    <property type="match status" value="1"/>
</dbReference>
<dbReference type="Pfam" id="PF00005">
    <property type="entry name" value="ABC_tran"/>
    <property type="match status" value="1"/>
</dbReference>
<dbReference type="EMBL" id="CP023563">
    <property type="protein sequence ID" value="ATG53007.1"/>
    <property type="molecule type" value="Genomic_DNA"/>
</dbReference>
<dbReference type="InterPro" id="IPR003593">
    <property type="entry name" value="AAA+_ATPase"/>
</dbReference>
<dbReference type="PANTHER" id="PTHR43553">
    <property type="entry name" value="HEAVY METAL TRANSPORTER"/>
    <property type="match status" value="1"/>
</dbReference>
<evidence type="ECO:0000256" key="1">
    <source>
        <dbReference type="ARBA" id="ARBA00004236"/>
    </source>
</evidence>
<evidence type="ECO:0000256" key="5">
    <source>
        <dbReference type="ARBA" id="ARBA00022741"/>
    </source>
</evidence>
<dbReference type="GO" id="GO:0005524">
    <property type="term" value="F:ATP binding"/>
    <property type="evidence" value="ECO:0007669"/>
    <property type="project" value="UniProtKB-KW"/>
</dbReference>
<evidence type="ECO:0000256" key="7">
    <source>
        <dbReference type="ARBA" id="ARBA00022967"/>
    </source>
</evidence>
<keyword evidence="7" id="KW-1278">Translocase</keyword>
<dbReference type="InterPro" id="IPR017871">
    <property type="entry name" value="ABC_transporter-like_CS"/>
</dbReference>
<dbReference type="RefSeq" id="WP_096804115.1">
    <property type="nucleotide sequence ID" value="NZ_CP023563.1"/>
</dbReference>
<dbReference type="GO" id="GO:0042626">
    <property type="term" value="F:ATPase-coupled transmembrane transporter activity"/>
    <property type="evidence" value="ECO:0007669"/>
    <property type="project" value="TreeGrafter"/>
</dbReference>
<dbReference type="PROSITE" id="PS00211">
    <property type="entry name" value="ABC_TRANSPORTER_1"/>
    <property type="match status" value="1"/>
</dbReference>
<accession>A0A291GS36</accession>
<dbReference type="FunFam" id="3.40.50.300:FF:000224">
    <property type="entry name" value="Energy-coupling factor transporter ATP-binding protein EcfA"/>
    <property type="match status" value="1"/>
</dbReference>
<keyword evidence="11" id="KW-1185">Reference proteome</keyword>
<feature type="domain" description="ABC transporter" evidence="9">
    <location>
        <begin position="4"/>
        <end position="245"/>
    </location>
</feature>
<keyword evidence="4" id="KW-1003">Cell membrane</keyword>
<evidence type="ECO:0000313" key="10">
    <source>
        <dbReference type="EMBL" id="ATG53007.1"/>
    </source>
</evidence>